<comment type="caution">
    <text evidence="2">The sequence shown here is derived from an EMBL/GenBank/DDBJ whole genome shotgun (WGS) entry which is preliminary data.</text>
</comment>
<sequence length="65" mass="7233">MLICPFRTINQNNGTKVGPVYERSPEMRKGMLVIKNHVSLPNSGRWTQVCDNGSNSGKVRPSMSN</sequence>
<evidence type="ECO:0000313" key="3">
    <source>
        <dbReference type="Proteomes" id="UP000789396"/>
    </source>
</evidence>
<dbReference type="AlphaFoldDB" id="A0A9N9EFK1"/>
<evidence type="ECO:0000256" key="1">
    <source>
        <dbReference type="SAM" id="MobiDB-lite"/>
    </source>
</evidence>
<accession>A0A9N9EFK1</accession>
<protein>
    <submittedName>
        <fullName evidence="2">17591_t:CDS:1</fullName>
    </submittedName>
</protein>
<organism evidence="2 3">
    <name type="scientific">Racocetra fulgida</name>
    <dbReference type="NCBI Taxonomy" id="60492"/>
    <lineage>
        <taxon>Eukaryota</taxon>
        <taxon>Fungi</taxon>
        <taxon>Fungi incertae sedis</taxon>
        <taxon>Mucoromycota</taxon>
        <taxon>Glomeromycotina</taxon>
        <taxon>Glomeromycetes</taxon>
        <taxon>Diversisporales</taxon>
        <taxon>Gigasporaceae</taxon>
        <taxon>Racocetra</taxon>
    </lineage>
</organism>
<keyword evidence="3" id="KW-1185">Reference proteome</keyword>
<name>A0A9N9EFK1_9GLOM</name>
<reference evidence="2" key="1">
    <citation type="submission" date="2021-06" db="EMBL/GenBank/DDBJ databases">
        <authorList>
            <person name="Kallberg Y."/>
            <person name="Tangrot J."/>
            <person name="Rosling A."/>
        </authorList>
    </citation>
    <scope>NUCLEOTIDE SEQUENCE</scope>
    <source>
        <strain evidence="2">IN212</strain>
    </source>
</reference>
<feature type="non-terminal residue" evidence="2">
    <location>
        <position position="65"/>
    </location>
</feature>
<gene>
    <name evidence="2" type="ORF">RFULGI_LOCUS9433</name>
</gene>
<dbReference type="Proteomes" id="UP000789396">
    <property type="component" value="Unassembled WGS sequence"/>
</dbReference>
<proteinExistence type="predicted"/>
<feature type="region of interest" description="Disordered" evidence="1">
    <location>
        <begin position="45"/>
        <end position="65"/>
    </location>
</feature>
<evidence type="ECO:0000313" key="2">
    <source>
        <dbReference type="EMBL" id="CAG8676408.1"/>
    </source>
</evidence>
<dbReference type="EMBL" id="CAJVPZ010016860">
    <property type="protein sequence ID" value="CAG8676408.1"/>
    <property type="molecule type" value="Genomic_DNA"/>
</dbReference>